<name>A0AAU9J3F6_9CILI</name>
<dbReference type="AlphaFoldDB" id="A0AAU9J3F6"/>
<accession>A0AAU9J3F6</accession>
<keyword evidence="2" id="KW-1185">Reference proteome</keyword>
<reference evidence="1" key="1">
    <citation type="submission" date="2021-09" db="EMBL/GenBank/DDBJ databases">
        <authorList>
            <consortium name="AG Swart"/>
            <person name="Singh M."/>
            <person name="Singh A."/>
            <person name="Seah K."/>
            <person name="Emmerich C."/>
        </authorList>
    </citation>
    <scope>NUCLEOTIDE SEQUENCE</scope>
    <source>
        <strain evidence="1">ATCC30299</strain>
    </source>
</reference>
<proteinExistence type="predicted"/>
<sequence>MSPYQIYLQTRITSLNLFRPFLSKKLLLNNQEFEFLCRSSYKSTNQSRRKNNMVLITSQKLKKCFGIVTMIGPIKSFKKQKIIYSLSLPKSGNIWSYDI</sequence>
<gene>
    <name evidence="1" type="ORF">BSTOLATCC_MIC24332</name>
</gene>
<dbReference type="Proteomes" id="UP001162131">
    <property type="component" value="Unassembled WGS sequence"/>
</dbReference>
<comment type="caution">
    <text evidence="1">The sequence shown here is derived from an EMBL/GenBank/DDBJ whole genome shotgun (WGS) entry which is preliminary data.</text>
</comment>
<evidence type="ECO:0000313" key="1">
    <source>
        <dbReference type="EMBL" id="CAG9319785.1"/>
    </source>
</evidence>
<evidence type="ECO:0000313" key="2">
    <source>
        <dbReference type="Proteomes" id="UP001162131"/>
    </source>
</evidence>
<dbReference type="EMBL" id="CAJZBQ010000023">
    <property type="protein sequence ID" value="CAG9319785.1"/>
    <property type="molecule type" value="Genomic_DNA"/>
</dbReference>
<protein>
    <submittedName>
        <fullName evidence="1">Uncharacterized protein</fullName>
    </submittedName>
</protein>
<organism evidence="1 2">
    <name type="scientific">Blepharisma stoltei</name>
    <dbReference type="NCBI Taxonomy" id="1481888"/>
    <lineage>
        <taxon>Eukaryota</taxon>
        <taxon>Sar</taxon>
        <taxon>Alveolata</taxon>
        <taxon>Ciliophora</taxon>
        <taxon>Postciliodesmatophora</taxon>
        <taxon>Heterotrichea</taxon>
        <taxon>Heterotrichida</taxon>
        <taxon>Blepharismidae</taxon>
        <taxon>Blepharisma</taxon>
    </lineage>
</organism>